<dbReference type="AlphaFoldDB" id="A0A813IV85"/>
<reference evidence="1" key="1">
    <citation type="submission" date="2021-02" db="EMBL/GenBank/DDBJ databases">
        <authorList>
            <person name="Dougan E. K."/>
            <person name="Rhodes N."/>
            <person name="Thang M."/>
            <person name="Chan C."/>
        </authorList>
    </citation>
    <scope>NUCLEOTIDE SEQUENCE</scope>
</reference>
<evidence type="ECO:0000313" key="2">
    <source>
        <dbReference type="Proteomes" id="UP000626109"/>
    </source>
</evidence>
<accession>A0A813IV85</accession>
<dbReference type="Proteomes" id="UP000626109">
    <property type="component" value="Unassembled WGS sequence"/>
</dbReference>
<gene>
    <name evidence="1" type="ORF">PGLA2088_LOCUS13279</name>
</gene>
<sequence>PFCLKQPTSVQSDLACCEASSAFAWPPLSRCHSEAAHLLASRSRLRCIADRTRHDIDRQHRLDSMLVASPCPHALMGSALAAAEGGSPGACVGAEACVEEASEDDPV</sequence>
<name>A0A813IV85_POLGL</name>
<organism evidence="1 2">
    <name type="scientific">Polarella glacialis</name>
    <name type="common">Dinoflagellate</name>
    <dbReference type="NCBI Taxonomy" id="89957"/>
    <lineage>
        <taxon>Eukaryota</taxon>
        <taxon>Sar</taxon>
        <taxon>Alveolata</taxon>
        <taxon>Dinophyceae</taxon>
        <taxon>Suessiales</taxon>
        <taxon>Suessiaceae</taxon>
        <taxon>Polarella</taxon>
    </lineage>
</organism>
<feature type="non-terminal residue" evidence="1">
    <location>
        <position position="107"/>
    </location>
</feature>
<evidence type="ECO:0000313" key="1">
    <source>
        <dbReference type="EMBL" id="CAE8658128.1"/>
    </source>
</evidence>
<protein>
    <submittedName>
        <fullName evidence="1">Uncharacterized protein</fullName>
    </submittedName>
</protein>
<dbReference type="EMBL" id="CAJNNW010015806">
    <property type="protein sequence ID" value="CAE8658128.1"/>
    <property type="molecule type" value="Genomic_DNA"/>
</dbReference>
<proteinExistence type="predicted"/>
<comment type="caution">
    <text evidence="1">The sequence shown here is derived from an EMBL/GenBank/DDBJ whole genome shotgun (WGS) entry which is preliminary data.</text>
</comment>
<feature type="non-terminal residue" evidence="1">
    <location>
        <position position="1"/>
    </location>
</feature>